<sequence>MWRPRRVNSRVIANQRLLTPGNDYDGDVLNFDSNLSIPLNKKRKAAEDSWPKGNQEKRKHSMCSDVSTFLRGGAKSGKYPWPGWPTVPVASRFANSSMATLEVGSNDSGIYKFHVHESILCELNFFKAALRGGFKEASSRLIKMPEDDPVLITSFVEFLYSGDYREPALTELSGDEADIKKQFVQKLYHARILVLGEKYALQGLCNRAAEYMQLHSTKLEASATAGDNANFLEYIIQLYEMSGPGSALRVPKIEDTVTSPTFPKPIAWNTKRAGIWIGSMWNDALQRHLVEEAFKRCPDLAQDLLIMIASGFRDKARGISH</sequence>
<dbReference type="InterPro" id="IPR000210">
    <property type="entry name" value="BTB/POZ_dom"/>
</dbReference>
<dbReference type="InterPro" id="IPR011333">
    <property type="entry name" value="SKP1/BTB/POZ_sf"/>
</dbReference>
<feature type="domain" description="BTB" evidence="1">
    <location>
        <begin position="97"/>
        <end position="168"/>
    </location>
</feature>
<dbReference type="AlphaFoldDB" id="A0A3N4LCR9"/>
<reference evidence="2 3" key="1">
    <citation type="journal article" date="2018" name="Nat. Ecol. Evol.">
        <title>Pezizomycetes genomes reveal the molecular basis of ectomycorrhizal truffle lifestyle.</title>
        <authorList>
            <person name="Murat C."/>
            <person name="Payen T."/>
            <person name="Noel B."/>
            <person name="Kuo A."/>
            <person name="Morin E."/>
            <person name="Chen J."/>
            <person name="Kohler A."/>
            <person name="Krizsan K."/>
            <person name="Balestrini R."/>
            <person name="Da Silva C."/>
            <person name="Montanini B."/>
            <person name="Hainaut M."/>
            <person name="Levati E."/>
            <person name="Barry K.W."/>
            <person name="Belfiori B."/>
            <person name="Cichocki N."/>
            <person name="Clum A."/>
            <person name="Dockter R.B."/>
            <person name="Fauchery L."/>
            <person name="Guy J."/>
            <person name="Iotti M."/>
            <person name="Le Tacon F."/>
            <person name="Lindquist E.A."/>
            <person name="Lipzen A."/>
            <person name="Malagnac F."/>
            <person name="Mello A."/>
            <person name="Molinier V."/>
            <person name="Miyauchi S."/>
            <person name="Poulain J."/>
            <person name="Riccioni C."/>
            <person name="Rubini A."/>
            <person name="Sitrit Y."/>
            <person name="Splivallo R."/>
            <person name="Traeger S."/>
            <person name="Wang M."/>
            <person name="Zifcakova L."/>
            <person name="Wipf D."/>
            <person name="Zambonelli A."/>
            <person name="Paolocci F."/>
            <person name="Nowrousian M."/>
            <person name="Ottonello S."/>
            <person name="Baldrian P."/>
            <person name="Spatafora J.W."/>
            <person name="Henrissat B."/>
            <person name="Nagy L.G."/>
            <person name="Aury J.M."/>
            <person name="Wincker P."/>
            <person name="Grigoriev I.V."/>
            <person name="Bonfante P."/>
            <person name="Martin F.M."/>
        </authorList>
    </citation>
    <scope>NUCLEOTIDE SEQUENCE [LARGE SCALE GENOMIC DNA]</scope>
    <source>
        <strain evidence="2 3">ATCC MYA-4762</strain>
    </source>
</reference>
<protein>
    <recommendedName>
        <fullName evidence="1">BTB domain-containing protein</fullName>
    </recommendedName>
</protein>
<dbReference type="PANTHER" id="PTHR47843:SF5">
    <property type="entry name" value="BTB_POZ DOMAIN PROTEIN"/>
    <property type="match status" value="1"/>
</dbReference>
<dbReference type="PROSITE" id="PS50097">
    <property type="entry name" value="BTB"/>
    <property type="match status" value="1"/>
</dbReference>
<keyword evidence="3" id="KW-1185">Reference proteome</keyword>
<dbReference type="STRING" id="1051890.A0A3N4LCR9"/>
<dbReference type="CDD" id="cd18186">
    <property type="entry name" value="BTB_POZ_ZBTB_KLHL-like"/>
    <property type="match status" value="1"/>
</dbReference>
<dbReference type="Proteomes" id="UP000267821">
    <property type="component" value="Unassembled WGS sequence"/>
</dbReference>
<evidence type="ECO:0000313" key="2">
    <source>
        <dbReference type="EMBL" id="RPB20677.1"/>
    </source>
</evidence>
<gene>
    <name evidence="2" type="ORF">L211DRAFT_852055</name>
</gene>
<organism evidence="2 3">
    <name type="scientific">Terfezia boudieri ATCC MYA-4762</name>
    <dbReference type="NCBI Taxonomy" id="1051890"/>
    <lineage>
        <taxon>Eukaryota</taxon>
        <taxon>Fungi</taxon>
        <taxon>Dikarya</taxon>
        <taxon>Ascomycota</taxon>
        <taxon>Pezizomycotina</taxon>
        <taxon>Pezizomycetes</taxon>
        <taxon>Pezizales</taxon>
        <taxon>Pezizaceae</taxon>
        <taxon>Terfezia</taxon>
    </lineage>
</organism>
<proteinExistence type="predicted"/>
<dbReference type="PANTHER" id="PTHR47843">
    <property type="entry name" value="BTB DOMAIN-CONTAINING PROTEIN-RELATED"/>
    <property type="match status" value="1"/>
</dbReference>
<evidence type="ECO:0000313" key="3">
    <source>
        <dbReference type="Proteomes" id="UP000267821"/>
    </source>
</evidence>
<dbReference type="EMBL" id="ML121568">
    <property type="protein sequence ID" value="RPB20677.1"/>
    <property type="molecule type" value="Genomic_DNA"/>
</dbReference>
<dbReference type="SUPFAM" id="SSF54695">
    <property type="entry name" value="POZ domain"/>
    <property type="match status" value="1"/>
</dbReference>
<dbReference type="InParanoid" id="A0A3N4LCR9"/>
<accession>A0A3N4LCR9</accession>
<dbReference type="Gene3D" id="3.30.710.10">
    <property type="entry name" value="Potassium Channel Kv1.1, Chain A"/>
    <property type="match status" value="1"/>
</dbReference>
<name>A0A3N4LCR9_9PEZI</name>
<evidence type="ECO:0000259" key="1">
    <source>
        <dbReference type="PROSITE" id="PS50097"/>
    </source>
</evidence>
<dbReference type="OrthoDB" id="45365at2759"/>